<dbReference type="KEGG" id="psco:LY89DRAFT_728914"/>
<dbReference type="PROSITE" id="PS50097">
    <property type="entry name" value="BTB"/>
    <property type="match status" value="1"/>
</dbReference>
<feature type="region of interest" description="Disordered" evidence="1">
    <location>
        <begin position="1"/>
        <end position="62"/>
    </location>
</feature>
<dbReference type="InParanoid" id="A0A194XR85"/>
<dbReference type="RefSeq" id="XP_018077155.1">
    <property type="nucleotide sequence ID" value="XM_018219321.1"/>
</dbReference>
<dbReference type="OrthoDB" id="194443at2759"/>
<evidence type="ECO:0000313" key="4">
    <source>
        <dbReference type="Proteomes" id="UP000070700"/>
    </source>
</evidence>
<dbReference type="InterPro" id="IPR011333">
    <property type="entry name" value="SKP1/BTB/POZ_sf"/>
</dbReference>
<evidence type="ECO:0000313" key="3">
    <source>
        <dbReference type="EMBL" id="KUJ22800.1"/>
    </source>
</evidence>
<dbReference type="GeneID" id="28829047"/>
<evidence type="ECO:0000256" key="1">
    <source>
        <dbReference type="SAM" id="MobiDB-lite"/>
    </source>
</evidence>
<dbReference type="PANTHER" id="PTHR47843:SF2">
    <property type="entry name" value="BTB DOMAIN-CONTAINING PROTEIN"/>
    <property type="match status" value="1"/>
</dbReference>
<feature type="domain" description="BTB" evidence="2">
    <location>
        <begin position="63"/>
        <end position="140"/>
    </location>
</feature>
<name>A0A194XR85_MOLSC</name>
<dbReference type="CDD" id="cd18186">
    <property type="entry name" value="BTB_POZ_ZBTB_KLHL-like"/>
    <property type="match status" value="1"/>
</dbReference>
<accession>A0A194XR85</accession>
<evidence type="ECO:0000259" key="2">
    <source>
        <dbReference type="PROSITE" id="PS50097"/>
    </source>
</evidence>
<organism evidence="3 4">
    <name type="scientific">Mollisia scopiformis</name>
    <name type="common">Conifer needle endophyte fungus</name>
    <name type="synonym">Phialocephala scopiformis</name>
    <dbReference type="NCBI Taxonomy" id="149040"/>
    <lineage>
        <taxon>Eukaryota</taxon>
        <taxon>Fungi</taxon>
        <taxon>Dikarya</taxon>
        <taxon>Ascomycota</taxon>
        <taxon>Pezizomycotina</taxon>
        <taxon>Leotiomycetes</taxon>
        <taxon>Helotiales</taxon>
        <taxon>Mollisiaceae</taxon>
        <taxon>Mollisia</taxon>
    </lineage>
</organism>
<dbReference type="Proteomes" id="UP000070700">
    <property type="component" value="Unassembled WGS sequence"/>
</dbReference>
<dbReference type="AlphaFoldDB" id="A0A194XR85"/>
<proteinExistence type="predicted"/>
<dbReference type="Gene3D" id="3.30.710.10">
    <property type="entry name" value="Potassium Channel Kv1.1, Chain A"/>
    <property type="match status" value="1"/>
</dbReference>
<keyword evidence="4" id="KW-1185">Reference proteome</keyword>
<dbReference type="InterPro" id="IPR000210">
    <property type="entry name" value="BTB/POZ_dom"/>
</dbReference>
<dbReference type="Pfam" id="PF00651">
    <property type="entry name" value="BTB"/>
    <property type="match status" value="1"/>
</dbReference>
<feature type="compositionally biased region" description="Polar residues" evidence="1">
    <location>
        <begin position="7"/>
        <end position="18"/>
    </location>
</feature>
<reference evidence="3 4" key="1">
    <citation type="submission" date="2015-10" db="EMBL/GenBank/DDBJ databases">
        <title>Full genome of DAOMC 229536 Phialocephala scopiformis, a fungal endophyte of spruce producing the potent anti-insectan compound rugulosin.</title>
        <authorList>
            <consortium name="DOE Joint Genome Institute"/>
            <person name="Walker A.K."/>
            <person name="Frasz S.L."/>
            <person name="Seifert K.A."/>
            <person name="Miller J.D."/>
            <person name="Mondo S.J."/>
            <person name="Labutti K."/>
            <person name="Lipzen A."/>
            <person name="Dockter R."/>
            <person name="Kennedy M."/>
            <person name="Grigoriev I.V."/>
            <person name="Spatafora J.W."/>
        </authorList>
    </citation>
    <scope>NUCLEOTIDE SEQUENCE [LARGE SCALE GENOMIC DNA]</scope>
    <source>
        <strain evidence="3 4">CBS 120377</strain>
    </source>
</reference>
<dbReference type="PANTHER" id="PTHR47843">
    <property type="entry name" value="BTB DOMAIN-CONTAINING PROTEIN-RELATED"/>
    <property type="match status" value="1"/>
</dbReference>
<dbReference type="EMBL" id="KQ947406">
    <property type="protein sequence ID" value="KUJ22800.1"/>
    <property type="molecule type" value="Genomic_DNA"/>
</dbReference>
<gene>
    <name evidence="3" type="ORF">LY89DRAFT_728914</name>
</gene>
<feature type="compositionally biased region" description="Low complexity" evidence="1">
    <location>
        <begin position="19"/>
        <end position="38"/>
    </location>
</feature>
<dbReference type="SUPFAM" id="SSF54695">
    <property type="entry name" value="POZ domain"/>
    <property type="match status" value="1"/>
</dbReference>
<sequence>MADQDSSRSAQMTAVNNPTSSLASSRATAATPSTSSSSNEDDTPASTSQRRPTNARKMPPTFRNSQMLVKLYPGCDPKAEPFVVHKDWACHSSSVLEAAFNSNFLEGQTQEYRLDIESIDEDVVALFVHWIYTQKLDLSPVQASGAETLPTSSNKDIVLVKLWVLADKLVIPSLQNKVIDEIEETRRSTRKVAVYSLSYVCRNTSRDSPLRRLFLAQCAGHLKTSSFASDPLNYPQDFLIQLVMLLKDGMTPEVKERLRPRHDMSVFKVAEN</sequence>
<protein>
    <recommendedName>
        <fullName evidence="2">BTB domain-containing protein</fullName>
    </recommendedName>
</protein>